<dbReference type="RefSeq" id="WP_147150508.1">
    <property type="nucleotide sequence ID" value="NZ_BKAJ01000065.1"/>
</dbReference>
<dbReference type="EMBL" id="BKAJ01000065">
    <property type="protein sequence ID" value="GEP56425.1"/>
    <property type="molecule type" value="Genomic_DNA"/>
</dbReference>
<dbReference type="SUPFAM" id="SSF51735">
    <property type="entry name" value="NAD(P)-binding Rossmann-fold domains"/>
    <property type="match status" value="1"/>
</dbReference>
<evidence type="ECO:0000256" key="1">
    <source>
        <dbReference type="ARBA" id="ARBA00006484"/>
    </source>
</evidence>
<dbReference type="FunFam" id="3.40.50.720:FF:000084">
    <property type="entry name" value="Short-chain dehydrogenase reductase"/>
    <property type="match status" value="1"/>
</dbReference>
<dbReference type="InterPro" id="IPR002347">
    <property type="entry name" value="SDR_fam"/>
</dbReference>
<dbReference type="Gene3D" id="3.40.50.720">
    <property type="entry name" value="NAD(P)-binding Rossmann-like Domain"/>
    <property type="match status" value="1"/>
</dbReference>
<dbReference type="PANTHER" id="PTHR42820">
    <property type="entry name" value="SHORT-CHAIN DEHYDROGENASE REDUCTASE"/>
    <property type="match status" value="1"/>
</dbReference>
<keyword evidence="3" id="KW-1185">Reference proteome</keyword>
<dbReference type="Proteomes" id="UP000321058">
    <property type="component" value="Unassembled WGS sequence"/>
</dbReference>
<dbReference type="AlphaFoldDB" id="A0A512NBX1"/>
<gene>
    <name evidence="2" type="ORF">RSO01_35910</name>
</gene>
<comment type="similarity">
    <text evidence="1">Belongs to the short-chain dehydrogenases/reductases (SDR) family.</text>
</comment>
<dbReference type="InterPro" id="IPR020904">
    <property type="entry name" value="Sc_DH/Rdtase_CS"/>
</dbReference>
<dbReference type="PANTHER" id="PTHR42820:SF1">
    <property type="entry name" value="SHORT-CHAIN DEHYDROGENASE_REDUCTASE FAMILY PROTEIN"/>
    <property type="match status" value="1"/>
</dbReference>
<evidence type="ECO:0000313" key="3">
    <source>
        <dbReference type="Proteomes" id="UP000321058"/>
    </source>
</evidence>
<dbReference type="PRINTS" id="PR00081">
    <property type="entry name" value="GDHRDH"/>
</dbReference>
<dbReference type="PRINTS" id="PR00080">
    <property type="entry name" value="SDRFAMILY"/>
</dbReference>
<dbReference type="CDD" id="cd05233">
    <property type="entry name" value="SDR_c"/>
    <property type="match status" value="1"/>
</dbReference>
<dbReference type="InterPro" id="IPR036291">
    <property type="entry name" value="NAD(P)-bd_dom_sf"/>
</dbReference>
<organism evidence="2 3">
    <name type="scientific">Reyranella soli</name>
    <dbReference type="NCBI Taxonomy" id="1230389"/>
    <lineage>
        <taxon>Bacteria</taxon>
        <taxon>Pseudomonadati</taxon>
        <taxon>Pseudomonadota</taxon>
        <taxon>Alphaproteobacteria</taxon>
        <taxon>Hyphomicrobiales</taxon>
        <taxon>Reyranellaceae</taxon>
        <taxon>Reyranella</taxon>
    </lineage>
</organism>
<reference evidence="2 3" key="1">
    <citation type="submission" date="2019-07" db="EMBL/GenBank/DDBJ databases">
        <title>Whole genome shotgun sequence of Reyranella soli NBRC 108950.</title>
        <authorList>
            <person name="Hosoyama A."/>
            <person name="Uohara A."/>
            <person name="Ohji S."/>
            <person name="Ichikawa N."/>
        </authorList>
    </citation>
    <scope>NUCLEOTIDE SEQUENCE [LARGE SCALE GENOMIC DNA]</scope>
    <source>
        <strain evidence="2 3">NBRC 108950</strain>
    </source>
</reference>
<dbReference type="PROSITE" id="PS00061">
    <property type="entry name" value="ADH_SHORT"/>
    <property type="match status" value="1"/>
</dbReference>
<dbReference type="OrthoDB" id="7499742at2"/>
<accession>A0A512NBX1</accession>
<comment type="caution">
    <text evidence="2">The sequence shown here is derived from an EMBL/GenBank/DDBJ whole genome shotgun (WGS) entry which is preliminary data.</text>
</comment>
<proteinExistence type="inferred from homology"/>
<evidence type="ECO:0000313" key="2">
    <source>
        <dbReference type="EMBL" id="GEP56425.1"/>
    </source>
</evidence>
<name>A0A512NBX1_9HYPH</name>
<sequence>MGRLDGKITIVTGATSGIGRRTVEVFAREGAKVVATGRREELGRSLEASVGKDKCLFVKADATEEADVQAMVDACLSKWGRLDCLFNNAGGPAPVGGIETIPVEGFDAAMATLVRSVMLGMKHAAPIMMKQGSGSIINNGSVAGRRAGYSTSMIYGAAKAAVNHLTVCASMQLGEQGVRCNSISPGGIATGIFAKALGLAPDKADAFAESMKAMMAKLQPIPRAGSVDDIANAAVFLASDESSFINGHDLVVDGGVVGGRLWTPHQEGVKAMRQAFGVDEV</sequence>
<protein>
    <submittedName>
        <fullName evidence="2">Oxidoreductase</fullName>
    </submittedName>
</protein>
<dbReference type="Pfam" id="PF13561">
    <property type="entry name" value="adh_short_C2"/>
    <property type="match status" value="1"/>
</dbReference>